<dbReference type="SUPFAM" id="SSF52833">
    <property type="entry name" value="Thioredoxin-like"/>
    <property type="match status" value="1"/>
</dbReference>
<protein>
    <submittedName>
        <fullName evidence="2">ArsC family transcriptional regulator</fullName>
    </submittedName>
</protein>
<dbReference type="Gene3D" id="3.40.30.10">
    <property type="entry name" value="Glutaredoxin"/>
    <property type="match status" value="1"/>
</dbReference>
<gene>
    <name evidence="2" type="ORF">FYJ62_08080</name>
</gene>
<accession>A0A6A8MFK2</accession>
<dbReference type="PANTHER" id="PTHR30041">
    <property type="entry name" value="ARSENATE REDUCTASE"/>
    <property type="match status" value="1"/>
</dbReference>
<evidence type="ECO:0000256" key="1">
    <source>
        <dbReference type="PROSITE-ProRule" id="PRU01282"/>
    </source>
</evidence>
<dbReference type="RefSeq" id="WP_154549186.1">
    <property type="nucleotide sequence ID" value="NZ_VUMX01000023.1"/>
</dbReference>
<dbReference type="OrthoDB" id="9803749at2"/>
<dbReference type="InterPro" id="IPR006660">
    <property type="entry name" value="Arsenate_reductase-like"/>
</dbReference>
<evidence type="ECO:0000313" key="2">
    <source>
        <dbReference type="EMBL" id="MST87581.1"/>
    </source>
</evidence>
<organism evidence="2 3">
    <name type="scientific">Lactobacillus porci</name>
    <dbReference type="NCBI Taxonomy" id="2012477"/>
    <lineage>
        <taxon>Bacteria</taxon>
        <taxon>Bacillati</taxon>
        <taxon>Bacillota</taxon>
        <taxon>Bacilli</taxon>
        <taxon>Lactobacillales</taxon>
        <taxon>Lactobacillaceae</taxon>
        <taxon>Lactobacillus</taxon>
    </lineage>
</organism>
<comment type="similarity">
    <text evidence="1">Belongs to the ArsC family.</text>
</comment>
<keyword evidence="3" id="KW-1185">Reference proteome</keyword>
<reference evidence="2 3" key="1">
    <citation type="submission" date="2019-08" db="EMBL/GenBank/DDBJ databases">
        <title>In-depth cultivation of the pig gut microbiome towards novel bacterial diversity and tailored functional studies.</title>
        <authorList>
            <person name="Wylensek D."/>
            <person name="Hitch T.C.A."/>
            <person name="Clavel T."/>
        </authorList>
    </citation>
    <scope>NUCLEOTIDE SEQUENCE [LARGE SCALE GENOMIC DNA]</scope>
    <source>
        <strain evidence="2 3">Bifido-178-WT-2B</strain>
    </source>
</reference>
<sequence>MNIQIFGSKKNADTRKAQRFFKERGIKFQFIDAKQKGLSKGELASVVNAVGGLDRLIDDQARDQKTLTLLKYLVEEQKFAKVLDQQQVLKQPIVRNGKKAVAGYAPDVWQAWIAKEQ</sequence>
<proteinExistence type="inferred from homology"/>
<comment type="caution">
    <text evidence="2">The sequence shown here is derived from an EMBL/GenBank/DDBJ whole genome shotgun (WGS) entry which is preliminary data.</text>
</comment>
<dbReference type="Pfam" id="PF03960">
    <property type="entry name" value="ArsC"/>
    <property type="match status" value="1"/>
</dbReference>
<dbReference type="PROSITE" id="PS51353">
    <property type="entry name" value="ARSC"/>
    <property type="match status" value="1"/>
</dbReference>
<dbReference type="PANTHER" id="PTHR30041:SF8">
    <property type="entry name" value="PROTEIN YFFB"/>
    <property type="match status" value="1"/>
</dbReference>
<dbReference type="InterPro" id="IPR036249">
    <property type="entry name" value="Thioredoxin-like_sf"/>
</dbReference>
<dbReference type="EMBL" id="VUMX01000023">
    <property type="protein sequence ID" value="MST87581.1"/>
    <property type="molecule type" value="Genomic_DNA"/>
</dbReference>
<name>A0A6A8MFK2_9LACO</name>
<evidence type="ECO:0000313" key="3">
    <source>
        <dbReference type="Proteomes" id="UP000438120"/>
    </source>
</evidence>
<dbReference type="Proteomes" id="UP000438120">
    <property type="component" value="Unassembled WGS sequence"/>
</dbReference>
<dbReference type="AlphaFoldDB" id="A0A6A8MFK2"/>